<dbReference type="PROSITE" id="PS50821">
    <property type="entry name" value="PAZ"/>
    <property type="match status" value="1"/>
</dbReference>
<dbReference type="GO" id="GO:0003723">
    <property type="term" value="F:RNA binding"/>
    <property type="evidence" value="ECO:0007669"/>
    <property type="project" value="InterPro"/>
</dbReference>
<evidence type="ECO:0000259" key="1">
    <source>
        <dbReference type="PROSITE" id="PS50821"/>
    </source>
</evidence>
<dbReference type="Pfam" id="PF02170">
    <property type="entry name" value="PAZ"/>
    <property type="match status" value="1"/>
</dbReference>
<dbReference type="Proteomes" id="UP000663836">
    <property type="component" value="Unassembled WGS sequence"/>
</dbReference>
<dbReference type="InterPro" id="IPR003100">
    <property type="entry name" value="PAZ_dom"/>
</dbReference>
<evidence type="ECO:0000313" key="2">
    <source>
        <dbReference type="EMBL" id="CAF1512601.1"/>
    </source>
</evidence>
<dbReference type="EMBL" id="CAJOBD010013945">
    <property type="protein sequence ID" value="CAF4195364.1"/>
    <property type="molecule type" value="Genomic_DNA"/>
</dbReference>
<gene>
    <name evidence="3" type="ORF">JBS370_LOCUS36244</name>
    <name evidence="2" type="ORF">ZHD862_LOCUS37992</name>
</gene>
<dbReference type="Gene3D" id="2.170.260.10">
    <property type="entry name" value="paz domain"/>
    <property type="match status" value="1"/>
</dbReference>
<comment type="caution">
    <text evidence="2">The sequence shown here is derived from an EMBL/GenBank/DDBJ whole genome shotgun (WGS) entry which is preliminary data.</text>
</comment>
<proteinExistence type="predicted"/>
<organism evidence="2 4">
    <name type="scientific">Rotaria sordida</name>
    <dbReference type="NCBI Taxonomy" id="392033"/>
    <lineage>
        <taxon>Eukaryota</taxon>
        <taxon>Metazoa</taxon>
        <taxon>Spiralia</taxon>
        <taxon>Gnathifera</taxon>
        <taxon>Rotifera</taxon>
        <taxon>Eurotatoria</taxon>
        <taxon>Bdelloidea</taxon>
        <taxon>Philodinida</taxon>
        <taxon>Philodinidae</taxon>
        <taxon>Rotaria</taxon>
    </lineage>
</organism>
<reference evidence="2" key="1">
    <citation type="submission" date="2021-02" db="EMBL/GenBank/DDBJ databases">
        <authorList>
            <person name="Nowell W R."/>
        </authorList>
    </citation>
    <scope>NUCLEOTIDE SEQUENCE</scope>
</reference>
<evidence type="ECO:0000313" key="4">
    <source>
        <dbReference type="Proteomes" id="UP000663864"/>
    </source>
</evidence>
<dbReference type="SUPFAM" id="SSF101690">
    <property type="entry name" value="PAZ domain"/>
    <property type="match status" value="1"/>
</dbReference>
<feature type="non-terminal residue" evidence="2">
    <location>
        <position position="1"/>
    </location>
</feature>
<dbReference type="Proteomes" id="UP000663864">
    <property type="component" value="Unassembled WGS sequence"/>
</dbReference>
<accession>A0A815TZB5</accession>
<dbReference type="EMBL" id="CAJNOT010007892">
    <property type="protein sequence ID" value="CAF1512601.1"/>
    <property type="molecule type" value="Genomic_DNA"/>
</dbReference>
<sequence>QLMINIDLSTNIMNNFNDTQQAKDPSLKEFVGYIVLIPYNNETYRILDIAWNKPPNFQFTRRNGIQ</sequence>
<protein>
    <recommendedName>
        <fullName evidence="1">PAZ domain-containing protein</fullName>
    </recommendedName>
</protein>
<dbReference type="AlphaFoldDB" id="A0A815TZB5"/>
<feature type="domain" description="PAZ" evidence="1">
    <location>
        <begin position="8"/>
        <end position="66"/>
    </location>
</feature>
<dbReference type="InterPro" id="IPR036085">
    <property type="entry name" value="PAZ_dom_sf"/>
</dbReference>
<name>A0A815TZB5_9BILA</name>
<evidence type="ECO:0000313" key="3">
    <source>
        <dbReference type="EMBL" id="CAF4195364.1"/>
    </source>
</evidence>